<proteinExistence type="predicted"/>
<dbReference type="EMBL" id="JAGGKC010000002">
    <property type="protein sequence ID" value="MBP1917865.1"/>
    <property type="molecule type" value="Genomic_DNA"/>
</dbReference>
<evidence type="ECO:0000313" key="2">
    <source>
        <dbReference type="Proteomes" id="UP001519271"/>
    </source>
</evidence>
<comment type="caution">
    <text evidence="1">The sequence shown here is derived from an EMBL/GenBank/DDBJ whole genome shotgun (WGS) entry which is preliminary data.</text>
</comment>
<keyword evidence="2" id="KW-1185">Reference proteome</keyword>
<reference evidence="1 2" key="1">
    <citation type="submission" date="2021-03" db="EMBL/GenBank/DDBJ databases">
        <title>Genomic Encyclopedia of Type Strains, Phase IV (KMG-IV): sequencing the most valuable type-strain genomes for metagenomic binning, comparative biology and taxonomic classification.</title>
        <authorList>
            <person name="Goeker M."/>
        </authorList>
    </citation>
    <scope>NUCLEOTIDE SEQUENCE [LARGE SCALE GENOMIC DNA]</scope>
    <source>
        <strain evidence="1 2">DSM 6139</strain>
    </source>
</reference>
<name>A0ABS4FZZ4_9CLOT</name>
<dbReference type="InterPro" id="IPR010982">
    <property type="entry name" value="Lambda_DNA-bd_dom_sf"/>
</dbReference>
<dbReference type="RefSeq" id="WP_209458116.1">
    <property type="nucleotide sequence ID" value="NZ_JAGGKC010000002.1"/>
</dbReference>
<accession>A0ABS4FZZ4</accession>
<dbReference type="InterPro" id="IPR022452">
    <property type="entry name" value="MqsA"/>
</dbReference>
<organism evidence="1 2">
    <name type="scientific">Youngiibacter multivorans</name>
    <dbReference type="NCBI Taxonomy" id="937251"/>
    <lineage>
        <taxon>Bacteria</taxon>
        <taxon>Bacillati</taxon>
        <taxon>Bacillota</taxon>
        <taxon>Clostridia</taxon>
        <taxon>Eubacteriales</taxon>
        <taxon>Clostridiaceae</taxon>
        <taxon>Youngiibacter</taxon>
    </lineage>
</organism>
<gene>
    <name evidence="1" type="ORF">J2Z34_000336</name>
</gene>
<dbReference type="NCBIfam" id="TIGR03830">
    <property type="entry name" value="CxxCG_CxxCG_HTH"/>
    <property type="match status" value="1"/>
</dbReference>
<protein>
    <submittedName>
        <fullName evidence="1">Zinc finger/helix-turn-helix YgiT family protein</fullName>
    </submittedName>
</protein>
<evidence type="ECO:0000313" key="1">
    <source>
        <dbReference type="EMBL" id="MBP1917865.1"/>
    </source>
</evidence>
<sequence length="345" mass="39334">MSSGYITSKLDTDCPICGKVHTIEIKKRHSHAIVKEETVEYEETYYSCPFSDGAENEYVPAAMMDENLLRARDSYRKKRGLLASQEIAAIRSYYGMTQSDFSALLGWGEVTVTRYESKLIQDDTYDMTMRMAYENPFFALSMIEKNRSRFSPGKYEKVRSKIKDRIEESGTEYLKRQAIMSIYSRYDKECDLNGGKRLDLSKVISVIRYFSTFIINLNGAKLMSLLWYSDAMNFSRHGRSMMGLVYMHKRTGALPVGCREILTLDSIGSLAEPLFDEIGYSINPVVSINISDFSLEELGVLEAVASEFKDMEPCDVLQRVISEKAYVGTLLDEAIYYSQIGKLNI</sequence>
<dbReference type="Proteomes" id="UP001519271">
    <property type="component" value="Unassembled WGS sequence"/>
</dbReference>
<dbReference type="Gene3D" id="1.10.260.40">
    <property type="entry name" value="lambda repressor-like DNA-binding domains"/>
    <property type="match status" value="1"/>
</dbReference>